<dbReference type="GO" id="GO:0005525">
    <property type="term" value="F:GTP binding"/>
    <property type="evidence" value="ECO:0007669"/>
    <property type="project" value="UniProtKB-KW"/>
</dbReference>
<gene>
    <name evidence="2 3" type="primary">si:ch211-214j24.15</name>
</gene>
<dbReference type="RefSeq" id="XP_017210941.3">
    <property type="nucleotide sequence ID" value="XM_017355452.4"/>
</dbReference>
<keyword evidence="1" id="KW-1185">Reference proteome</keyword>
<name>A0ACD6B6W1_DANRE</name>
<protein>
    <submittedName>
        <fullName evidence="2">GTPase IMAP family member 8</fullName>
    </submittedName>
</protein>
<sequence>MAFRGASQNQGKHDLRIILLGGRNSGKSLVGNAILNQEEFILHERTTCLKRKAENQGRTVTVVDTPGWWCDFSAQDTPELVKREIKHSVSLSRPGPHVFLLVVKTDSKFMEKRKRAVEEHLQLLGQTVWSHTMVVFTKGKNVGNRSFADHVRASGKRLQWLLEKCNGRFHILDDQETSTVMELMEKIDKLVEEHEGRHFEIEVKSLEEIEDRKREVELRAQQRLMEMLDRRSNMKGHSSPQKSLRLVLLGAKGSGKSSTGNSILAERRDVCFIDKKRTTQCMSRTLTTGGKKLTVVDTPGWWMNFFMEDSSAFDKEELAKSVYLCPPGPHAFLLVVRLDRSFTETYRRAIEEHVELISKNIWSHSMVLFSFGDWLGETTIENYIESEGKPLQWLVEKCGNRYHVLNNKSLGNVFQITELLEKIEEMIVGNTVSHFETDERLFELIKRKRRVEEERANVRQVDVRRRRENLRDFKKQIELPSAVRVILLGAKHSGKTSSASCILGNEEQETDSQNPFRASVIFNETKVEVIDTPGWSTECPDPAEFSRQLHTDWVSGSANGICILLLVINASSSFTLKKLKAAEKHLHALGGNAWSSTLVLFTNGDWLGGVSVEQYIESEGDALQALVQKCGNRYQVFNNKIKHNDSQVTELMLKIEETVLEQMINSHANQGNIERPVVHEALPFIGKAHDGKVQISTFRKSNIHLGDPDIQRHPQMIGLPEHSLPSTFTDVRNTISLSQNKSQSLACRSVRLSDRMSNLRPRLVVILNASEWFHTNEPWRNVPESSPPTQQSMNIQQLFRNESLEERLYVPSLSYLHWNTPYTAQTAKEKAFIDFVQSEGLQKLINQWGDSNIEELEAFIDSYFEMVWQENQCSTMNPRICSESLGVTESEQSHLASIDRKLSKLDILDGVQRDLWELKQSVEHCSRIFQELKDRNKETHDPSRPSEETASAESQERG</sequence>
<dbReference type="PANTHER" id="PTHR10903">
    <property type="entry name" value="GTPASE, IMAP FAMILY MEMBER-RELATED"/>
    <property type="match status" value="1"/>
</dbReference>
<dbReference type="CDD" id="cd01852">
    <property type="entry name" value="AIG1"/>
    <property type="match status" value="1"/>
</dbReference>
<dbReference type="GeneTree" id="ENSGT00940000162556"/>
<proteinExistence type="predicted"/>
<dbReference type="InterPro" id="IPR006703">
    <property type="entry name" value="G_AIG1"/>
</dbReference>
<dbReference type="PaxDb" id="7955-ENSDARP00000125370"/>
<organism evidence="1 2">
    <name type="scientific">Danio rerio</name>
    <name type="common">Zebrafish</name>
    <name type="synonym">Brachydanio rerio</name>
    <dbReference type="NCBI Taxonomy" id="7955"/>
    <lineage>
        <taxon>Eukaryota</taxon>
        <taxon>Metazoa</taxon>
        <taxon>Chordata</taxon>
        <taxon>Craniata</taxon>
        <taxon>Vertebrata</taxon>
        <taxon>Euteleostomi</taxon>
        <taxon>Actinopterygii</taxon>
        <taxon>Neopterygii</taxon>
        <taxon>Teleostei</taxon>
        <taxon>Ostariophysi</taxon>
        <taxon>Cypriniformes</taxon>
        <taxon>Danionidae</taxon>
        <taxon>Danioninae</taxon>
        <taxon>Danio</taxon>
    </lineage>
</organism>
<evidence type="ECO:0000313" key="1">
    <source>
        <dbReference type="Proteomes" id="UP000000437"/>
    </source>
</evidence>
<dbReference type="OMA" id="CDGSWHY"/>
<evidence type="ECO:0000313" key="3">
    <source>
        <dbReference type="ZFIN" id="ZDB-GENE-110914-85"/>
    </source>
</evidence>
<dbReference type="Pfam" id="PF04548">
    <property type="entry name" value="AIG1"/>
    <property type="match status" value="3"/>
</dbReference>
<dbReference type="GO" id="GO:0003924">
    <property type="term" value="F:GTPase activity"/>
    <property type="evidence" value="ECO:0000318"/>
    <property type="project" value="GO_Central"/>
</dbReference>
<dbReference type="InterPro" id="IPR045058">
    <property type="entry name" value="GIMA/IAN/Toc"/>
</dbReference>
<dbReference type="PROSITE" id="PS51720">
    <property type="entry name" value="G_AIG1"/>
    <property type="match status" value="3"/>
</dbReference>
<dbReference type="FunFam" id="3.40.50.300:FF:001809">
    <property type="entry name" value="Si:ch1073-365p7.2"/>
    <property type="match status" value="3"/>
</dbReference>
<dbReference type="eggNOG" id="ENOG502QRQ6">
    <property type="taxonomic scope" value="Eukaryota"/>
</dbReference>
<dbReference type="Proteomes" id="UP000000437">
    <property type="component" value="Chromosome 4"/>
</dbReference>
<dbReference type="OrthoDB" id="9982588at2759"/>
<dbReference type="KEGG" id="dre:558954"/>
<dbReference type="Gene3D" id="3.40.50.300">
    <property type="entry name" value="P-loop containing nucleotide triphosphate hydrolases"/>
    <property type="match status" value="3"/>
</dbReference>
<dbReference type="InterPro" id="IPR027417">
    <property type="entry name" value="P-loop_NTPase"/>
</dbReference>
<dbReference type="Bgee" id="ENSDARG00000063481">
    <property type="expression patterns" value="Expressed in intestine and 1 other cell type or tissue"/>
</dbReference>
<dbReference type="AGR" id="ZFIN:ZDB-GENE-110914-85"/>
<dbReference type="SUPFAM" id="SSF52540">
    <property type="entry name" value="P-loop containing nucleoside triphosphate hydrolases"/>
    <property type="match status" value="3"/>
</dbReference>
<accession>A0ACD6B6W1</accession>
<evidence type="ECO:0000313" key="2">
    <source>
        <dbReference type="RefSeq" id="XP_017210941.3"/>
    </source>
</evidence>
<reference evidence="2" key="1">
    <citation type="submission" date="2025-08" db="UniProtKB">
        <authorList>
            <consortium name="RefSeq"/>
        </authorList>
    </citation>
    <scope>IDENTIFICATION</scope>
    <source>
        <strain evidence="2">Tuebingen</strain>
        <tissue evidence="2">Fibroblasts and whole tissue</tissue>
    </source>
</reference>
<dbReference type="PANTHER" id="PTHR10903:SF179">
    <property type="entry name" value="GTPASE IMAP FAMILY MEMBER 8"/>
    <property type="match status" value="1"/>
</dbReference>
<dbReference type="ZFIN" id="ZDB-GENE-110914-85">
    <property type="gene designation" value="si:ch211-214j24.15"/>
</dbReference>